<dbReference type="InterPro" id="IPR045079">
    <property type="entry name" value="Oxoprolinase-like"/>
</dbReference>
<dbReference type="AlphaFoldDB" id="A0A8F5BNT6"/>
<accession>A0A8F5BNT6</accession>
<evidence type="ECO:0000313" key="4">
    <source>
        <dbReference type="EMBL" id="QXJ28715.1"/>
    </source>
</evidence>
<dbReference type="RefSeq" id="WP_218265781.1">
    <property type="nucleotide sequence ID" value="NZ_CP077717.1"/>
</dbReference>
<dbReference type="Pfam" id="PF05378">
    <property type="entry name" value="Hydant_A_N"/>
    <property type="match status" value="1"/>
</dbReference>
<keyword evidence="4" id="KW-0378">Hydrolase</keyword>
<dbReference type="InterPro" id="IPR002821">
    <property type="entry name" value="Hydantoinase_A"/>
</dbReference>
<dbReference type="GeneID" id="65563146"/>
<evidence type="ECO:0000259" key="3">
    <source>
        <dbReference type="Pfam" id="PF19278"/>
    </source>
</evidence>
<dbReference type="EC" id="3.5.2.14" evidence="4"/>
<evidence type="ECO:0000259" key="2">
    <source>
        <dbReference type="Pfam" id="PF05378"/>
    </source>
</evidence>
<evidence type="ECO:0000313" key="5">
    <source>
        <dbReference type="Proteomes" id="UP000694018"/>
    </source>
</evidence>
<dbReference type="EMBL" id="CP077717">
    <property type="protein sequence ID" value="QXJ28715.1"/>
    <property type="molecule type" value="Genomic_DNA"/>
</dbReference>
<dbReference type="OrthoDB" id="8261at2157"/>
<name>A0A8F5BNT6_SACSH</name>
<feature type="domain" description="Hydantoinase/oxoprolinase N-terminal" evidence="2">
    <location>
        <begin position="3"/>
        <end position="177"/>
    </location>
</feature>
<dbReference type="InterPro" id="IPR008040">
    <property type="entry name" value="Hydant_A_N"/>
</dbReference>
<dbReference type="Pfam" id="PF01968">
    <property type="entry name" value="Hydantoinase_A"/>
    <property type="match status" value="1"/>
</dbReference>
<sequence>MIRVGIDIGGAFTDVVVYNEENGEIGWVKVETTPDDPSNGVLEAIDQSKINLGYVNTIIHGQTLAINTIVERKGAKVGLITTKGFRDILEIQRANRRDMYNFRYKKPTPFVPRYLRLEVTERIKSDGDILLSINENEVVEAIKKLKEENVEAIAVGFINSYVNPIHELKAGEIIKRIDSSIMVTLSHEVTREWREYERTSTAVLNAYVMPKMNRYLSKLESEFKRRGFKGNYFAMLSNGGMATFDYAKRFPIFTLESGPVAGVIGAIKISDALGEKDIIAMDGGSTTTKASLVRNLEPNINTDYYIGRDKYNPGYPVKVPTLDIVEIGNGGTSIAWIDEANNLKVGPRAAGAYPGPVAYGKGGKDVTVTDAYIVCGFLNQEELLGGKIKVNKRLAEEAISNIAKYYNMSIEEVSYGIVKIANDNAVNAVRLISVQRGYDPREFTLVAYGGSGPMFAPFVAEELDIKKIVVPFLPAGVFSAWGMLVSDIRHDLVLSYPLRIDKENSIDLINEKFNELESKIRSILISEGFEEEDIVMLRYAEMRYYGQEHTVKVNIMPGKIGTGEIEEIKRRFHEAHEIAYAFTLDSPIEIVNFHVSGVVKAETIPLMKIERNNSDVSKALVGKRKVFYEGKYEEWNVYNKEFLPTNYQIDGPAIIEDPTSTSLILEGQMGMLDSYGNLIIERD</sequence>
<dbReference type="InterPro" id="IPR049517">
    <property type="entry name" value="ACX-like_C"/>
</dbReference>
<dbReference type="KEGG" id="sshi:J5U23_01584"/>
<dbReference type="GO" id="GO:0017168">
    <property type="term" value="F:5-oxoprolinase (ATP-hydrolyzing) activity"/>
    <property type="evidence" value="ECO:0007669"/>
    <property type="project" value="TreeGrafter"/>
</dbReference>
<organism evidence="4 5">
    <name type="scientific">Saccharolobus shibatae (strain ATCC 51178 / DSM 5389 / JCM 8931 / NBRC 15437 / B12)</name>
    <name type="common">Sulfolobus shibatae</name>
    <dbReference type="NCBI Taxonomy" id="523848"/>
    <lineage>
        <taxon>Archaea</taxon>
        <taxon>Thermoproteota</taxon>
        <taxon>Thermoprotei</taxon>
        <taxon>Sulfolobales</taxon>
        <taxon>Sulfolobaceae</taxon>
        <taxon>Saccharolobus</taxon>
    </lineage>
</organism>
<dbReference type="PANTHER" id="PTHR11365:SF2">
    <property type="entry name" value="5-OXOPROLINASE"/>
    <property type="match status" value="1"/>
</dbReference>
<dbReference type="PANTHER" id="PTHR11365">
    <property type="entry name" value="5-OXOPROLINASE RELATED"/>
    <property type="match status" value="1"/>
</dbReference>
<proteinExistence type="predicted"/>
<feature type="domain" description="Acetophenone carboxylase-like C-terminal" evidence="3">
    <location>
        <begin position="502"/>
        <end position="675"/>
    </location>
</feature>
<evidence type="ECO:0000259" key="1">
    <source>
        <dbReference type="Pfam" id="PF01968"/>
    </source>
</evidence>
<protein>
    <submittedName>
        <fullName evidence="4">N-methylhydantoinase A</fullName>
        <ecNumber evidence="4">3.5.2.14</ecNumber>
    </submittedName>
</protein>
<dbReference type="GO" id="GO:0047423">
    <property type="term" value="F:N-methylhydantoinase (ATP-hydrolyzing) activity"/>
    <property type="evidence" value="ECO:0007669"/>
    <property type="project" value="UniProtKB-EC"/>
</dbReference>
<gene>
    <name evidence="4" type="ORF">J5U23_01584</name>
</gene>
<feature type="domain" description="Hydantoinase A/oxoprolinase" evidence="1">
    <location>
        <begin position="198"/>
        <end position="491"/>
    </location>
</feature>
<reference evidence="4" key="1">
    <citation type="journal article" date="2021" name="Environ. Microbiol.">
        <title>New insights into the diversity and evolution of the archaeal mobilome from three complete genomes of Saccharolobus shibatae.</title>
        <authorList>
            <person name="Medvedeva S."/>
            <person name="Brandt D."/>
            <person name="Cvirkaite-Krupovic V."/>
            <person name="Liu Y."/>
            <person name="Severinov K."/>
            <person name="Ishino S."/>
            <person name="Ishino Y."/>
            <person name="Prangishvili D."/>
            <person name="Kalinowski J."/>
            <person name="Krupovic M."/>
        </authorList>
    </citation>
    <scope>NUCLEOTIDE SEQUENCE</scope>
    <source>
        <strain evidence="4">B12</strain>
    </source>
</reference>
<dbReference type="GO" id="GO:0005829">
    <property type="term" value="C:cytosol"/>
    <property type="evidence" value="ECO:0007669"/>
    <property type="project" value="TreeGrafter"/>
</dbReference>
<dbReference type="Proteomes" id="UP000694018">
    <property type="component" value="Chromosome"/>
</dbReference>
<dbReference type="Pfam" id="PF19278">
    <property type="entry name" value="Hydant_A_C"/>
    <property type="match status" value="1"/>
</dbReference>
<dbReference type="GO" id="GO:0006749">
    <property type="term" value="P:glutathione metabolic process"/>
    <property type="evidence" value="ECO:0007669"/>
    <property type="project" value="TreeGrafter"/>
</dbReference>